<dbReference type="RefSeq" id="WP_115134612.1">
    <property type="nucleotide sequence ID" value="NZ_UGRS01000002.1"/>
</dbReference>
<protein>
    <submittedName>
        <fullName evidence="1">Uncharacterized protein</fullName>
    </submittedName>
</protein>
<dbReference type="EMBL" id="UGRS01000002">
    <property type="protein sequence ID" value="SUA44552.1"/>
    <property type="molecule type" value="Genomic_DNA"/>
</dbReference>
<dbReference type="OrthoDB" id="9814331at2"/>
<dbReference type="Proteomes" id="UP000254055">
    <property type="component" value="Unassembled WGS sequence"/>
</dbReference>
<evidence type="ECO:0000313" key="2">
    <source>
        <dbReference type="Proteomes" id="UP000254055"/>
    </source>
</evidence>
<proteinExistence type="predicted"/>
<reference evidence="1 2" key="1">
    <citation type="submission" date="2018-06" db="EMBL/GenBank/DDBJ databases">
        <authorList>
            <consortium name="Pathogen Informatics"/>
            <person name="Doyle S."/>
        </authorList>
    </citation>
    <scope>NUCLEOTIDE SEQUENCE [LARGE SCALE GENOMIC DNA]</scope>
    <source>
        <strain evidence="1 2">NCTC12229</strain>
    </source>
</reference>
<accession>A0A378WUM4</accession>
<gene>
    <name evidence="1" type="ORF">NCTC12229_02050</name>
</gene>
<name>A0A378WUM4_9NEIS</name>
<sequence>MLSKRPSEKPFTIFQTACQFHSKTEPQLWSKDEVIILTHSMGGLVGRAYAKEQNGQHLAGIYHNVMPATGAPAFYKRLKAGFGGEGGFKGDVVSLVFGYSAKRVTPVLLNSAGAMELMPWMDYQVLSDKTNHWLKIVEESNPEKIKFQLNTEDLMRNPQAWYSLLPDLYDHRGELLYQQTKLNDKKNRWEKADSRINPGGLVSPIAEFQNMTDAERFSRLMITVKDFQIKHMGFYQSGKTNIAYGDDGQHKAWGSISWMCSGSLDDVSEDELRQARLLQSNNMYKGKITLELPDKRRLSFKLSKAQDRGDGTVPTDSGCAPQGKTDGRIFIESGYEHQDSYADGSPSRVSALFSILEFASRKE</sequence>
<dbReference type="AlphaFoldDB" id="A0A378WUM4"/>
<dbReference type="InterPro" id="IPR029058">
    <property type="entry name" value="AB_hydrolase_fold"/>
</dbReference>
<evidence type="ECO:0000313" key="1">
    <source>
        <dbReference type="EMBL" id="SUA44552.1"/>
    </source>
</evidence>
<dbReference type="SUPFAM" id="SSF53474">
    <property type="entry name" value="alpha/beta-Hydrolases"/>
    <property type="match status" value="1"/>
</dbReference>
<organism evidence="1 2">
    <name type="scientific">Neisseria zoodegmatis</name>
    <dbReference type="NCBI Taxonomy" id="326523"/>
    <lineage>
        <taxon>Bacteria</taxon>
        <taxon>Pseudomonadati</taxon>
        <taxon>Pseudomonadota</taxon>
        <taxon>Betaproteobacteria</taxon>
        <taxon>Neisseriales</taxon>
        <taxon>Neisseriaceae</taxon>
        <taxon>Neisseria</taxon>
    </lineage>
</organism>